<protein>
    <recommendedName>
        <fullName evidence="2">GIY-YIG domain-containing protein</fullName>
    </recommendedName>
</protein>
<feature type="domain" description="GIY-YIG" evidence="2">
    <location>
        <begin position="4"/>
        <end position="79"/>
    </location>
</feature>
<dbReference type="InterPro" id="IPR035901">
    <property type="entry name" value="GIY-YIG_endonuc_sf"/>
</dbReference>
<dbReference type="PATRIC" id="fig|1007676.4.peg.676"/>
<evidence type="ECO:0000259" key="2">
    <source>
        <dbReference type="PROSITE" id="PS50164"/>
    </source>
</evidence>
<gene>
    <name evidence="3" type="ORF">ABM34_03270</name>
</gene>
<dbReference type="Gene3D" id="3.40.1440.10">
    <property type="entry name" value="GIY-YIG endonuclease"/>
    <property type="match status" value="1"/>
</dbReference>
<dbReference type="AlphaFoldDB" id="A0A0H4QE75"/>
<dbReference type="InterPro" id="IPR000305">
    <property type="entry name" value="GIY-YIG_endonuc"/>
</dbReference>
<sequence>MNDKGYFVYILLCADGTFYTGTSNDVDKRVKTHNSGKGAKYTKTRRPVKLLYTEKLTDKSAALKREIEIKKLSRMKKEKLLDMNGINWR</sequence>
<name>A0A0H4QE75_9LACO</name>
<dbReference type="STRING" id="1007676.ABM34_03270"/>
<dbReference type="InterPro" id="IPR050190">
    <property type="entry name" value="UPF0213_domain"/>
</dbReference>
<evidence type="ECO:0000313" key="3">
    <source>
        <dbReference type="EMBL" id="AKP66674.1"/>
    </source>
</evidence>
<dbReference type="Proteomes" id="UP000036106">
    <property type="component" value="Chromosome"/>
</dbReference>
<evidence type="ECO:0000313" key="4">
    <source>
        <dbReference type="Proteomes" id="UP000036106"/>
    </source>
</evidence>
<dbReference type="KEGG" id="lgn:ABM34_03270"/>
<comment type="similarity">
    <text evidence="1">Belongs to the UPF0213 family.</text>
</comment>
<proteinExistence type="inferred from homology"/>
<dbReference type="SUPFAM" id="SSF82771">
    <property type="entry name" value="GIY-YIG endonuclease"/>
    <property type="match status" value="1"/>
</dbReference>
<accession>A0A0H4QE75</accession>
<dbReference type="PANTHER" id="PTHR34477:SF1">
    <property type="entry name" value="UPF0213 PROTEIN YHBQ"/>
    <property type="match status" value="1"/>
</dbReference>
<organism evidence="3 4">
    <name type="scientific">Companilactobacillus ginsenosidimutans</name>
    <dbReference type="NCBI Taxonomy" id="1007676"/>
    <lineage>
        <taxon>Bacteria</taxon>
        <taxon>Bacillati</taxon>
        <taxon>Bacillota</taxon>
        <taxon>Bacilli</taxon>
        <taxon>Lactobacillales</taxon>
        <taxon>Lactobacillaceae</taxon>
        <taxon>Companilactobacillus</taxon>
    </lineage>
</organism>
<dbReference type="OrthoDB" id="9807770at2"/>
<dbReference type="PROSITE" id="PS50164">
    <property type="entry name" value="GIY_YIG"/>
    <property type="match status" value="1"/>
</dbReference>
<evidence type="ECO:0000256" key="1">
    <source>
        <dbReference type="ARBA" id="ARBA00007435"/>
    </source>
</evidence>
<dbReference type="RefSeq" id="WP_048703328.1">
    <property type="nucleotide sequence ID" value="NZ_CP012034.1"/>
</dbReference>
<keyword evidence="4" id="KW-1185">Reference proteome</keyword>
<dbReference type="Pfam" id="PF01541">
    <property type="entry name" value="GIY-YIG"/>
    <property type="match status" value="1"/>
</dbReference>
<dbReference type="CDD" id="cd10456">
    <property type="entry name" value="GIY-YIG_UPF0213"/>
    <property type="match status" value="1"/>
</dbReference>
<dbReference type="EMBL" id="CP012034">
    <property type="protein sequence ID" value="AKP66674.1"/>
    <property type="molecule type" value="Genomic_DNA"/>
</dbReference>
<dbReference type="PANTHER" id="PTHR34477">
    <property type="entry name" value="UPF0213 PROTEIN YHBQ"/>
    <property type="match status" value="1"/>
</dbReference>
<reference evidence="4" key="1">
    <citation type="submission" date="2015-07" db="EMBL/GenBank/DDBJ databases">
        <title>Lactobacillus ginsenosidimutans/EMML 3141/ whole genome sequencing.</title>
        <authorList>
            <person name="Kim M.K."/>
            <person name="Im W.-T."/>
            <person name="Srinivasan S."/>
            <person name="Lee J.-J."/>
        </authorList>
    </citation>
    <scope>NUCLEOTIDE SEQUENCE [LARGE SCALE GENOMIC DNA]</scope>
    <source>
        <strain evidence="4">EMML 3041</strain>
    </source>
</reference>